<dbReference type="AlphaFoldDB" id="A0A699HQQ4"/>
<sequence length="234" mass="25127">MLIIDYAFDLCVLSIERGFLSSGVRGVKQKKGNAVNSGNGTHQISQDQNVNVTLLNEWRIEWIKARVSRDSGGGADDEGFIEVKRKKSGGNNGGNKHFKSVSVKLKTQYRSKAKQSTAGTPPPAGTNKASTSGYNEESPSNKGNGSFSISNSFEALNVDNPIIEEVATGSKVTTSGKLALVDDDGKPPKKVDYSDNLDNDDEVEHVQNETASFLAVKGVRYDRKACGNNGGIQQ</sequence>
<organism evidence="2">
    <name type="scientific">Tanacetum cinerariifolium</name>
    <name type="common">Dalmatian daisy</name>
    <name type="synonym">Chrysanthemum cinerariifolium</name>
    <dbReference type="NCBI Taxonomy" id="118510"/>
    <lineage>
        <taxon>Eukaryota</taxon>
        <taxon>Viridiplantae</taxon>
        <taxon>Streptophyta</taxon>
        <taxon>Embryophyta</taxon>
        <taxon>Tracheophyta</taxon>
        <taxon>Spermatophyta</taxon>
        <taxon>Magnoliopsida</taxon>
        <taxon>eudicotyledons</taxon>
        <taxon>Gunneridae</taxon>
        <taxon>Pentapetalae</taxon>
        <taxon>asterids</taxon>
        <taxon>campanulids</taxon>
        <taxon>Asterales</taxon>
        <taxon>Asteraceae</taxon>
        <taxon>Asteroideae</taxon>
        <taxon>Anthemideae</taxon>
        <taxon>Anthemidinae</taxon>
        <taxon>Tanacetum</taxon>
    </lineage>
</organism>
<evidence type="ECO:0000313" key="2">
    <source>
        <dbReference type="EMBL" id="GEY57688.1"/>
    </source>
</evidence>
<gene>
    <name evidence="2" type="ORF">Tci_429662</name>
</gene>
<evidence type="ECO:0000256" key="1">
    <source>
        <dbReference type="SAM" id="MobiDB-lite"/>
    </source>
</evidence>
<accession>A0A699HQQ4</accession>
<comment type="caution">
    <text evidence="2">The sequence shown here is derived from an EMBL/GenBank/DDBJ whole genome shotgun (WGS) entry which is preliminary data.</text>
</comment>
<feature type="region of interest" description="Disordered" evidence="1">
    <location>
        <begin position="69"/>
        <end position="146"/>
    </location>
</feature>
<reference evidence="2" key="1">
    <citation type="journal article" date="2019" name="Sci. Rep.">
        <title>Draft genome of Tanacetum cinerariifolium, the natural source of mosquito coil.</title>
        <authorList>
            <person name="Yamashiro T."/>
            <person name="Shiraishi A."/>
            <person name="Satake H."/>
            <person name="Nakayama K."/>
        </authorList>
    </citation>
    <scope>NUCLEOTIDE SEQUENCE</scope>
</reference>
<protein>
    <submittedName>
        <fullName evidence="2">Uncharacterized protein</fullName>
    </submittedName>
</protein>
<name>A0A699HQQ4_TANCI</name>
<feature type="compositionally biased region" description="Polar residues" evidence="1">
    <location>
        <begin position="127"/>
        <end position="146"/>
    </location>
</feature>
<dbReference type="EMBL" id="BKCJ010190389">
    <property type="protein sequence ID" value="GEY57688.1"/>
    <property type="molecule type" value="Genomic_DNA"/>
</dbReference>
<proteinExistence type="predicted"/>